<dbReference type="GO" id="GO:0005829">
    <property type="term" value="C:cytosol"/>
    <property type="evidence" value="ECO:0007669"/>
    <property type="project" value="TreeGrafter"/>
</dbReference>
<dbReference type="AlphaFoldDB" id="A0A381TH98"/>
<keyword evidence="6" id="KW-0418">Kinase</keyword>
<feature type="domain" description="Thymidylate kinase-like" evidence="9">
    <location>
        <begin position="2"/>
        <end position="149"/>
    </location>
</feature>
<evidence type="ECO:0000256" key="4">
    <source>
        <dbReference type="ARBA" id="ARBA00022727"/>
    </source>
</evidence>
<evidence type="ECO:0000256" key="3">
    <source>
        <dbReference type="ARBA" id="ARBA00022679"/>
    </source>
</evidence>
<dbReference type="GO" id="GO:0006227">
    <property type="term" value="P:dUDP biosynthetic process"/>
    <property type="evidence" value="ECO:0007669"/>
    <property type="project" value="TreeGrafter"/>
</dbReference>
<evidence type="ECO:0000259" key="9">
    <source>
        <dbReference type="Pfam" id="PF02223"/>
    </source>
</evidence>
<gene>
    <name evidence="10" type="ORF">METZ01_LOCUS68356</name>
</gene>
<dbReference type="EMBL" id="UINC01004596">
    <property type="protein sequence ID" value="SVA15502.1"/>
    <property type="molecule type" value="Genomic_DNA"/>
</dbReference>
<evidence type="ECO:0000256" key="7">
    <source>
        <dbReference type="ARBA" id="ARBA00022840"/>
    </source>
</evidence>
<dbReference type="EC" id="2.7.4.9" evidence="2"/>
<sequence>MRKIILHNADPIDDKVELLLMFAARSQHVTNVIKPRLSNGQWVLSDRFTDATYAYQGGGRQMGIKDIAVLQNFVQGDFRPDKTILLDLPVEQGIRRLTRRGKTRDRIEQQDLAFKQRVREAYLERYRQCGSRITLVDAAAPIPEVHKAITIEIEDMLSSLGYGNGD</sequence>
<dbReference type="NCBIfam" id="TIGR00041">
    <property type="entry name" value="DTMP_kinase"/>
    <property type="match status" value="1"/>
</dbReference>
<evidence type="ECO:0000256" key="2">
    <source>
        <dbReference type="ARBA" id="ARBA00012980"/>
    </source>
</evidence>
<comment type="catalytic activity">
    <reaction evidence="8">
        <text>dTMP + ATP = dTDP + ADP</text>
        <dbReference type="Rhea" id="RHEA:13517"/>
        <dbReference type="ChEBI" id="CHEBI:30616"/>
        <dbReference type="ChEBI" id="CHEBI:58369"/>
        <dbReference type="ChEBI" id="CHEBI:63528"/>
        <dbReference type="ChEBI" id="CHEBI:456216"/>
        <dbReference type="EC" id="2.7.4.9"/>
    </reaction>
</comment>
<proteinExistence type="inferred from homology"/>
<dbReference type="InterPro" id="IPR018094">
    <property type="entry name" value="Thymidylate_kinase"/>
</dbReference>
<keyword evidence="7" id="KW-0067">ATP-binding</keyword>
<dbReference type="Gene3D" id="3.40.50.300">
    <property type="entry name" value="P-loop containing nucleotide triphosphate hydrolases"/>
    <property type="match status" value="1"/>
</dbReference>
<reference evidence="10" key="1">
    <citation type="submission" date="2018-05" db="EMBL/GenBank/DDBJ databases">
        <authorList>
            <person name="Lanie J.A."/>
            <person name="Ng W.-L."/>
            <person name="Kazmierczak K.M."/>
            <person name="Andrzejewski T.M."/>
            <person name="Davidsen T.M."/>
            <person name="Wayne K.J."/>
            <person name="Tettelin H."/>
            <person name="Glass J.I."/>
            <person name="Rusch D."/>
            <person name="Podicherti R."/>
            <person name="Tsui H.-C.T."/>
            <person name="Winkler M.E."/>
        </authorList>
    </citation>
    <scope>NUCLEOTIDE SEQUENCE</scope>
</reference>
<dbReference type="InterPro" id="IPR039430">
    <property type="entry name" value="Thymidylate_kin-like_dom"/>
</dbReference>
<dbReference type="Pfam" id="PF02223">
    <property type="entry name" value="Thymidylate_kin"/>
    <property type="match status" value="1"/>
</dbReference>
<dbReference type="GO" id="GO:0006233">
    <property type="term" value="P:dTDP biosynthetic process"/>
    <property type="evidence" value="ECO:0007669"/>
    <property type="project" value="InterPro"/>
</dbReference>
<evidence type="ECO:0000256" key="1">
    <source>
        <dbReference type="ARBA" id="ARBA00009776"/>
    </source>
</evidence>
<dbReference type="GO" id="GO:0006235">
    <property type="term" value="P:dTTP biosynthetic process"/>
    <property type="evidence" value="ECO:0007669"/>
    <property type="project" value="TreeGrafter"/>
</dbReference>
<dbReference type="SUPFAM" id="SSF52540">
    <property type="entry name" value="P-loop containing nucleoside triphosphate hydrolases"/>
    <property type="match status" value="1"/>
</dbReference>
<keyword evidence="4" id="KW-0545">Nucleotide biosynthesis</keyword>
<dbReference type="GO" id="GO:0005524">
    <property type="term" value="F:ATP binding"/>
    <property type="evidence" value="ECO:0007669"/>
    <property type="project" value="UniProtKB-KW"/>
</dbReference>
<accession>A0A381TH98</accession>
<name>A0A381TH98_9ZZZZ</name>
<evidence type="ECO:0000256" key="5">
    <source>
        <dbReference type="ARBA" id="ARBA00022741"/>
    </source>
</evidence>
<keyword evidence="5" id="KW-0547">Nucleotide-binding</keyword>
<dbReference type="InterPro" id="IPR027417">
    <property type="entry name" value="P-loop_NTPase"/>
</dbReference>
<dbReference type="PANTHER" id="PTHR10344">
    <property type="entry name" value="THYMIDYLATE KINASE"/>
    <property type="match status" value="1"/>
</dbReference>
<organism evidence="10">
    <name type="scientific">marine metagenome</name>
    <dbReference type="NCBI Taxonomy" id="408172"/>
    <lineage>
        <taxon>unclassified sequences</taxon>
        <taxon>metagenomes</taxon>
        <taxon>ecological metagenomes</taxon>
    </lineage>
</organism>
<evidence type="ECO:0000256" key="6">
    <source>
        <dbReference type="ARBA" id="ARBA00022777"/>
    </source>
</evidence>
<dbReference type="CDD" id="cd01672">
    <property type="entry name" value="TMPK"/>
    <property type="match status" value="1"/>
</dbReference>
<evidence type="ECO:0000313" key="10">
    <source>
        <dbReference type="EMBL" id="SVA15502.1"/>
    </source>
</evidence>
<dbReference type="HAMAP" id="MF_00165">
    <property type="entry name" value="Thymidylate_kinase"/>
    <property type="match status" value="1"/>
</dbReference>
<comment type="similarity">
    <text evidence="1">Belongs to the thymidylate kinase family.</text>
</comment>
<dbReference type="PANTHER" id="PTHR10344:SF4">
    <property type="entry name" value="UMP-CMP KINASE 2, MITOCHONDRIAL"/>
    <property type="match status" value="1"/>
</dbReference>
<keyword evidence="3" id="KW-0808">Transferase</keyword>
<evidence type="ECO:0000256" key="8">
    <source>
        <dbReference type="ARBA" id="ARBA00048743"/>
    </source>
</evidence>
<protein>
    <recommendedName>
        <fullName evidence="2">dTMP kinase</fullName>
        <ecNumber evidence="2">2.7.4.9</ecNumber>
    </recommendedName>
</protein>
<dbReference type="GO" id="GO:0004798">
    <property type="term" value="F:dTMP kinase activity"/>
    <property type="evidence" value="ECO:0007669"/>
    <property type="project" value="UniProtKB-EC"/>
</dbReference>